<dbReference type="eggNOG" id="ENOG50345A0">
    <property type="taxonomic scope" value="Bacteria"/>
</dbReference>
<reference evidence="1 2" key="1">
    <citation type="journal article" date="2010" name="Stand. Genomic Sci.">
        <title>Complete genome sequence of Streptosporangium roseum type strain (NI 9100).</title>
        <authorList>
            <person name="Nolan M."/>
            <person name="Sikorski J."/>
            <person name="Jando M."/>
            <person name="Lucas S."/>
            <person name="Lapidus A."/>
            <person name="Glavina Del Rio T."/>
            <person name="Chen F."/>
            <person name="Tice H."/>
            <person name="Pitluck S."/>
            <person name="Cheng J.F."/>
            <person name="Chertkov O."/>
            <person name="Sims D."/>
            <person name="Meincke L."/>
            <person name="Brettin T."/>
            <person name="Han C."/>
            <person name="Detter J.C."/>
            <person name="Bruce D."/>
            <person name="Goodwin L."/>
            <person name="Land M."/>
            <person name="Hauser L."/>
            <person name="Chang Y.J."/>
            <person name="Jeffries C.D."/>
            <person name="Ivanova N."/>
            <person name="Mavromatis K."/>
            <person name="Mikhailova N."/>
            <person name="Chen A."/>
            <person name="Palaniappan K."/>
            <person name="Chain P."/>
            <person name="Rohde M."/>
            <person name="Goker M."/>
            <person name="Bristow J."/>
            <person name="Eisen J.A."/>
            <person name="Markowitz V."/>
            <person name="Hugenholtz P."/>
            <person name="Kyrpides N.C."/>
            <person name="Klenk H.P."/>
        </authorList>
    </citation>
    <scope>NUCLEOTIDE SEQUENCE [LARGE SCALE GENOMIC DNA]</scope>
    <source>
        <strain evidence="2">ATCC 12428 / DSM 43021 / JCM 3005 / NI 9100</strain>
    </source>
</reference>
<evidence type="ECO:0000313" key="2">
    <source>
        <dbReference type="Proteomes" id="UP000002029"/>
    </source>
</evidence>
<evidence type="ECO:0000313" key="1">
    <source>
        <dbReference type="EMBL" id="ACZ91828.1"/>
    </source>
</evidence>
<organism evidence="1 2">
    <name type="scientific">Streptosporangium roseum (strain ATCC 12428 / DSM 43021 / JCM 3005 / KCTC 9067 / NCIMB 10171 / NRRL 2505 / NI 9100)</name>
    <dbReference type="NCBI Taxonomy" id="479432"/>
    <lineage>
        <taxon>Bacteria</taxon>
        <taxon>Bacillati</taxon>
        <taxon>Actinomycetota</taxon>
        <taxon>Actinomycetes</taxon>
        <taxon>Streptosporangiales</taxon>
        <taxon>Streptosporangiaceae</taxon>
        <taxon>Streptosporangium</taxon>
    </lineage>
</organism>
<dbReference type="HOGENOM" id="CLU_1538337_0_0_11"/>
<proteinExistence type="predicted"/>
<dbReference type="AlphaFoldDB" id="D2BCK8"/>
<dbReference type="Proteomes" id="UP000002029">
    <property type="component" value="Chromosome"/>
</dbReference>
<protein>
    <submittedName>
        <fullName evidence="1">Uncharacterized protein</fullName>
    </submittedName>
</protein>
<name>D2BCK8_STRRD</name>
<accession>D2BCK8</accession>
<sequence length="199" mass="22277">MIAFEQRYGGLWCPALKPNGMKYGLDGDARVHWTAQGWAFFGIMDGDWTDSVEVLLDGRTGMTLAGKPLRILHRSVDQRLEAHALLLTVHRWPHLTLELAIPRGKIPPLVGADLPPRVDEASGPTDLWWLDGASAVHLCLNNWWTKDHGMWVARCFSQDATTLNQIKESLLNEVAELLQPGEVWCSLCERRTIPGGPCF</sequence>
<gene>
    <name evidence="1" type="ordered locus">Sros_9210</name>
</gene>
<dbReference type="EMBL" id="CP001814">
    <property type="protein sequence ID" value="ACZ91828.1"/>
    <property type="molecule type" value="Genomic_DNA"/>
</dbReference>
<dbReference type="KEGG" id="sro:Sros_9210"/>
<keyword evidence="2" id="KW-1185">Reference proteome</keyword>